<dbReference type="GO" id="GO:0009089">
    <property type="term" value="P:lysine biosynthetic process via diaminopimelate"/>
    <property type="evidence" value="ECO:0007669"/>
    <property type="project" value="UniProtKB-UniPathway"/>
</dbReference>
<keyword evidence="22" id="KW-0486">Methionine biosynthesis</keyword>
<reference evidence="29 30" key="1">
    <citation type="journal article" date="2009" name="Proc. Natl. Acad. Sci. U.S.A.">
        <title>Convergent evolution of metabolic roles in bacterial co-symbionts of insects.</title>
        <authorList>
            <person name="McCutcheon J.P."/>
            <person name="McDonald B.R."/>
            <person name="Moran N.A."/>
        </authorList>
    </citation>
    <scope>NUCLEOTIDE SEQUENCE [LARGE SCALE GENOMIC DNA]</scope>
    <source>
        <strain evidence="29 30">SMDSEM</strain>
    </source>
</reference>
<dbReference type="STRING" id="595499.SMDSEM_149"/>
<dbReference type="Gene3D" id="3.30.2130.10">
    <property type="entry name" value="VC0802-like"/>
    <property type="match status" value="1"/>
</dbReference>
<keyword evidence="14" id="KW-0547">Nucleotide-binding</keyword>
<evidence type="ECO:0000256" key="6">
    <source>
        <dbReference type="ARBA" id="ARBA00005139"/>
    </source>
</evidence>
<keyword evidence="20" id="KW-0915">Sodium</keyword>
<dbReference type="SUPFAM" id="SSF55347">
    <property type="entry name" value="Glyceraldehyde-3-phosphate dehydrogenase-like, C-terminal domain"/>
    <property type="match status" value="1"/>
</dbReference>
<dbReference type="InterPro" id="IPR042199">
    <property type="entry name" value="AsparK_Bifunc_asparK/hSer_DH"/>
</dbReference>
<dbReference type="CDD" id="cd04922">
    <property type="entry name" value="ACT_AKi-HSDH-ThrA_2"/>
    <property type="match status" value="1"/>
</dbReference>
<dbReference type="UniPathway" id="UPA00034">
    <property type="reaction ID" value="UER00015"/>
</dbReference>
<keyword evidence="16" id="KW-0067">ATP-binding</keyword>
<comment type="pathway">
    <text evidence="2">Amino-acid biosynthesis; L-lysine biosynthesis via DAP pathway; (S)-tetrahydrodipicolinate from L-aspartate: step 1/4.</text>
</comment>
<evidence type="ECO:0000256" key="23">
    <source>
        <dbReference type="ARBA" id="ARBA00023268"/>
    </source>
</evidence>
<dbReference type="GO" id="GO:0050661">
    <property type="term" value="F:NADP binding"/>
    <property type="evidence" value="ECO:0007669"/>
    <property type="project" value="InterPro"/>
</dbReference>
<evidence type="ECO:0000256" key="12">
    <source>
        <dbReference type="ARBA" id="ARBA00022697"/>
    </source>
</evidence>
<dbReference type="InterPro" id="IPR045865">
    <property type="entry name" value="ACT-like_dom_sf"/>
</dbReference>
<dbReference type="SUPFAM" id="SSF51735">
    <property type="entry name" value="NAD(P)-binding Rossmann-fold domains"/>
    <property type="match status" value="1"/>
</dbReference>
<comment type="similarity">
    <text evidence="7">In the C-terminal section; belongs to the homoserine dehydrogenase family.</text>
</comment>
<dbReference type="EMBL" id="CP001605">
    <property type="protein sequence ID" value="ACU52860.1"/>
    <property type="molecule type" value="Genomic_DNA"/>
</dbReference>
<dbReference type="PROSITE" id="PS51671">
    <property type="entry name" value="ACT"/>
    <property type="match status" value="1"/>
</dbReference>
<comment type="catalytic activity">
    <reaction evidence="26">
        <text>L-homoserine + NADP(+) = L-aspartate 4-semialdehyde + NADPH + H(+)</text>
        <dbReference type="Rhea" id="RHEA:15761"/>
        <dbReference type="ChEBI" id="CHEBI:15378"/>
        <dbReference type="ChEBI" id="CHEBI:57476"/>
        <dbReference type="ChEBI" id="CHEBI:57783"/>
        <dbReference type="ChEBI" id="CHEBI:58349"/>
        <dbReference type="ChEBI" id="CHEBI:537519"/>
        <dbReference type="EC" id="1.1.1.3"/>
    </reaction>
    <physiologicalReaction direction="right-to-left" evidence="26">
        <dbReference type="Rhea" id="RHEA:15763"/>
    </physiologicalReaction>
</comment>
<dbReference type="GO" id="GO:0009088">
    <property type="term" value="P:threonine biosynthetic process"/>
    <property type="evidence" value="ECO:0007669"/>
    <property type="project" value="UniProtKB-UniPathway"/>
</dbReference>
<evidence type="ECO:0000256" key="10">
    <source>
        <dbReference type="ARBA" id="ARBA00022605"/>
    </source>
</evidence>
<keyword evidence="17" id="KW-0521">NADP</keyword>
<dbReference type="SUPFAM" id="SSF53633">
    <property type="entry name" value="Carbamate kinase-like"/>
    <property type="match status" value="1"/>
</dbReference>
<keyword evidence="15 29" id="KW-0418">Kinase</keyword>
<dbReference type="GO" id="GO:0004412">
    <property type="term" value="F:homoserine dehydrogenase activity"/>
    <property type="evidence" value="ECO:0007669"/>
    <property type="project" value="UniProtKB-EC"/>
</dbReference>
<dbReference type="Gene3D" id="3.40.1160.10">
    <property type="entry name" value="Acetylglutamate kinase-like"/>
    <property type="match status" value="1"/>
</dbReference>
<dbReference type="InterPro" id="IPR002912">
    <property type="entry name" value="ACT_dom"/>
</dbReference>
<dbReference type="InterPro" id="IPR011147">
    <property type="entry name" value="Bifunc_Aspkin/hSer_DH"/>
</dbReference>
<evidence type="ECO:0000256" key="2">
    <source>
        <dbReference type="ARBA" id="ARBA00004766"/>
    </source>
</evidence>
<evidence type="ECO:0000256" key="26">
    <source>
        <dbReference type="ARBA" id="ARBA00048841"/>
    </source>
</evidence>
<dbReference type="GO" id="GO:0046872">
    <property type="term" value="F:metal ion binding"/>
    <property type="evidence" value="ECO:0007669"/>
    <property type="project" value="UniProtKB-KW"/>
</dbReference>
<evidence type="ECO:0000256" key="1">
    <source>
        <dbReference type="ARBA" id="ARBA00001920"/>
    </source>
</evidence>
<sequence>MVKVLHFRSSSLVDSESLKKICTFLKKNPKTKNKNIKYVIIISAFYHITDDLIKCGKLASKKKKDYKKILKLIEYKHINIINELFNFKKKSCLISNLKKNINKLENICDGIFQVEKLSIFSLENLISFGVLNSSYLIAEKIKEFDLKVKFKDSRKLILTDYESGCSKIDLKKSYYNLINFFKKEKSQYIIFPGIIAFSSEITPLERGGADYIAGIVASSLKADLLEICTNVNGIMTANPKLVSQAYTIRNISYEEAMEFSHFGAKIISPTTIQPVIEKNIPIKIKSLFEKKKKETYIERRNFFKKKPVTGISGIKQISLITLEGSGMVGIPGFSKRLFKKLSEEKINVIFITQSSSEYSIAVGIHEKDVLKAKLVIDNEFYIEISNKKIKPLSIERDLCIIALVGEKMKNMHGTSGKIFSALGKNRINIRAIAQGSTEKNISVVINKTDFKKAINILHEEFFEKKNKQINLFIIGLGKVGRNLLDQIYKQKNYLKKEFKLKLRVIGLANSKKMIFKKDGIDIKKYKYYLDKMSYEMDLKKFMEIMYEINFRNSLFVDNTANINIAMIYENFLKKGIGVITCNKIACSSTYDYYKKLKELSINFNAPFLFETNVGASLPVISTLNDLINSGDKIYKIEAVLSGSLNFIFNKFLEKKNFLEVVKEAQNYGYTEPDPRIDLSGIDVMRKILILARECGSNLELENIYKKNFLPEECLNSTSIDHFYNLLKKYNNYFNEIREKTVKKGKKLRFIAKYENGNAYVGLQSIKVDHPFFNLEGKDNMVLYNTQRYSEQPLIIKGAGAGAEVTASGVLSDIIKASKS</sequence>
<dbReference type="Proteomes" id="UP000008074">
    <property type="component" value="Chromosome"/>
</dbReference>
<keyword evidence="13" id="KW-0479">Metal-binding</keyword>
<dbReference type="HOGENOM" id="CLU_009116_7_1_10"/>
<evidence type="ECO:0000256" key="3">
    <source>
        <dbReference type="ARBA" id="ARBA00004986"/>
    </source>
</evidence>
<evidence type="ECO:0000256" key="13">
    <source>
        <dbReference type="ARBA" id="ARBA00022723"/>
    </source>
</evidence>
<keyword evidence="11" id="KW-0808">Transferase</keyword>
<comment type="pathway">
    <text evidence="6">Amino-acid biosynthesis; L-threonine biosynthesis; L-threonine from L-aspartate: step 1/5.</text>
</comment>
<dbReference type="Pfam" id="PF00696">
    <property type="entry name" value="AA_kinase"/>
    <property type="match status" value="1"/>
</dbReference>
<dbReference type="CDD" id="cd04921">
    <property type="entry name" value="ACT_AKi-HSDH-ThrA-like_1"/>
    <property type="match status" value="1"/>
</dbReference>
<dbReference type="UniPathway" id="UPA00051">
    <property type="reaction ID" value="UER00462"/>
</dbReference>
<dbReference type="SUPFAM" id="SSF55021">
    <property type="entry name" value="ACT-like"/>
    <property type="match status" value="2"/>
</dbReference>
<evidence type="ECO:0000256" key="15">
    <source>
        <dbReference type="ARBA" id="ARBA00022777"/>
    </source>
</evidence>
<dbReference type="PROSITE" id="PS01042">
    <property type="entry name" value="HOMOSER_DHGENASE"/>
    <property type="match status" value="1"/>
</dbReference>
<dbReference type="GO" id="GO:0009090">
    <property type="term" value="P:homoserine biosynthetic process"/>
    <property type="evidence" value="ECO:0007669"/>
    <property type="project" value="UniProtKB-ARBA"/>
</dbReference>
<evidence type="ECO:0000256" key="25">
    <source>
        <dbReference type="ARBA" id="ARBA00048561"/>
    </source>
</evidence>
<evidence type="ECO:0000313" key="30">
    <source>
        <dbReference type="Proteomes" id="UP000008074"/>
    </source>
</evidence>
<dbReference type="InterPro" id="IPR001341">
    <property type="entry name" value="Asp_kinase"/>
</dbReference>
<dbReference type="NCBIfam" id="NF006959">
    <property type="entry name" value="PRK09436.1"/>
    <property type="match status" value="1"/>
</dbReference>
<dbReference type="Pfam" id="PF22468">
    <property type="entry name" value="ACT_9"/>
    <property type="match status" value="2"/>
</dbReference>
<evidence type="ECO:0000256" key="18">
    <source>
        <dbReference type="ARBA" id="ARBA00023002"/>
    </source>
</evidence>
<dbReference type="NCBIfam" id="TIGR00657">
    <property type="entry name" value="asp_kinases"/>
    <property type="match status" value="1"/>
</dbReference>
<evidence type="ECO:0000313" key="29">
    <source>
        <dbReference type="EMBL" id="ACU52860.1"/>
    </source>
</evidence>
<name>C7LK98_KARMS</name>
<dbReference type="InterPro" id="IPR001048">
    <property type="entry name" value="Asp/Glu/Uridylate_kinase"/>
</dbReference>
<dbReference type="PANTHER" id="PTHR43070">
    <property type="match status" value="1"/>
</dbReference>
<organism evidence="29 30">
    <name type="scientific">Karelsulcia muelleri (strain SMDSEM)</name>
    <name type="common">Sulcia muelleri</name>
    <dbReference type="NCBI Taxonomy" id="595499"/>
    <lineage>
        <taxon>Bacteria</taxon>
        <taxon>Pseudomonadati</taxon>
        <taxon>Bacteroidota</taxon>
        <taxon>Flavobacteriia</taxon>
        <taxon>Flavobacteriales</taxon>
        <taxon>Candidatus Karelsulcia</taxon>
    </lineage>
</organism>
<dbReference type="Pfam" id="PF00742">
    <property type="entry name" value="Homoserine_dh"/>
    <property type="match status" value="1"/>
</dbReference>
<evidence type="ECO:0000259" key="28">
    <source>
        <dbReference type="PROSITE" id="PS51671"/>
    </source>
</evidence>
<dbReference type="PANTHER" id="PTHR43070:SF5">
    <property type="entry name" value="HOMOSERINE DEHYDROGENASE"/>
    <property type="match status" value="1"/>
</dbReference>
<evidence type="ECO:0000256" key="24">
    <source>
        <dbReference type="ARBA" id="ARBA00044938"/>
    </source>
</evidence>
<evidence type="ECO:0000256" key="8">
    <source>
        <dbReference type="ARBA" id="ARBA00010046"/>
    </source>
</evidence>
<dbReference type="Gene3D" id="1.20.120.1320">
    <property type="entry name" value="Aspartokinase, catalytic domain"/>
    <property type="match status" value="1"/>
</dbReference>
<dbReference type="Gene3D" id="3.40.50.720">
    <property type="entry name" value="NAD(P)-binding Rossmann-like Domain"/>
    <property type="match status" value="1"/>
</dbReference>
<dbReference type="FunFam" id="3.30.360.10:FF:000006">
    <property type="entry name" value="Bifunctional aspartokinase/homoserine dehydrogenase"/>
    <property type="match status" value="1"/>
</dbReference>
<dbReference type="InterPro" id="IPR036291">
    <property type="entry name" value="NAD(P)-bd_dom_sf"/>
</dbReference>
<keyword evidence="10" id="KW-0028">Amino-acid biosynthesis</keyword>
<comment type="pathway">
    <text evidence="3">Amino-acid biosynthesis; L-methionine biosynthesis via de novo pathway; L-homoserine from L-aspartate: step 1/3.</text>
</comment>
<keyword evidence="18" id="KW-0560">Oxidoreductase</keyword>
<dbReference type="GO" id="GO:0004072">
    <property type="term" value="F:aspartate kinase activity"/>
    <property type="evidence" value="ECO:0007669"/>
    <property type="project" value="UniProtKB-EC"/>
</dbReference>
<evidence type="ECO:0000256" key="16">
    <source>
        <dbReference type="ARBA" id="ARBA00022840"/>
    </source>
</evidence>
<dbReference type="GO" id="GO:0005524">
    <property type="term" value="F:ATP binding"/>
    <property type="evidence" value="ECO:0007669"/>
    <property type="project" value="UniProtKB-KW"/>
</dbReference>
<gene>
    <name evidence="29" type="primary">thrA</name>
    <name evidence="29" type="ordered locus">SMDSEM_149</name>
</gene>
<feature type="domain" description="ACT" evidence="28">
    <location>
        <begin position="403"/>
        <end position="481"/>
    </location>
</feature>
<dbReference type="Pfam" id="PF03447">
    <property type="entry name" value="NAD_binding_3"/>
    <property type="match status" value="1"/>
</dbReference>
<evidence type="ECO:0000256" key="27">
    <source>
        <dbReference type="ARBA" id="ARBA00049031"/>
    </source>
</evidence>
<comment type="function">
    <text evidence="24">Bifunctional aspartate kinase and homoserine dehydrogenase that catalyzes the first and the third steps toward the synthesis of lysine, methionine and threonine from aspartate.</text>
</comment>
<dbReference type="Gene3D" id="3.30.360.10">
    <property type="entry name" value="Dihydrodipicolinate Reductase, domain 2"/>
    <property type="match status" value="1"/>
</dbReference>
<comment type="catalytic activity">
    <reaction evidence="27">
        <text>L-homoserine + NAD(+) = L-aspartate 4-semialdehyde + NADH + H(+)</text>
        <dbReference type="Rhea" id="RHEA:15757"/>
        <dbReference type="ChEBI" id="CHEBI:15378"/>
        <dbReference type="ChEBI" id="CHEBI:57476"/>
        <dbReference type="ChEBI" id="CHEBI:57540"/>
        <dbReference type="ChEBI" id="CHEBI:57945"/>
        <dbReference type="ChEBI" id="CHEBI:537519"/>
        <dbReference type="EC" id="1.1.1.3"/>
    </reaction>
    <physiologicalReaction direction="right-to-left" evidence="27">
        <dbReference type="Rhea" id="RHEA:15759"/>
    </physiologicalReaction>
</comment>
<keyword evidence="23" id="KW-0511">Multifunctional enzyme</keyword>
<comment type="cofactor">
    <cofactor evidence="1">
        <name>a metal cation</name>
        <dbReference type="ChEBI" id="CHEBI:25213"/>
    </cofactor>
</comment>
<proteinExistence type="inferred from homology"/>
<comment type="subunit">
    <text evidence="9">Homotetramer.</text>
</comment>
<dbReference type="KEGG" id="sms:SMDSEM_149"/>
<keyword evidence="12" id="KW-0791">Threonine biosynthesis</keyword>
<keyword evidence="19" id="KW-0520">NAD</keyword>
<evidence type="ECO:0000256" key="4">
    <source>
        <dbReference type="ARBA" id="ARBA00005056"/>
    </source>
</evidence>
<evidence type="ECO:0000256" key="9">
    <source>
        <dbReference type="ARBA" id="ARBA00011881"/>
    </source>
</evidence>
<dbReference type="FunFam" id="3.30.2130.10:FF:000001">
    <property type="entry name" value="Bifunctional aspartokinase/homoserine dehydrogenase"/>
    <property type="match status" value="1"/>
</dbReference>
<dbReference type="PIRSF" id="PIRSF000727">
    <property type="entry name" value="ThrA"/>
    <property type="match status" value="1"/>
</dbReference>
<accession>C7LK98</accession>
<evidence type="ECO:0000256" key="19">
    <source>
        <dbReference type="ARBA" id="ARBA00023027"/>
    </source>
</evidence>
<dbReference type="InterPro" id="IPR019811">
    <property type="entry name" value="HDH_CS"/>
</dbReference>
<evidence type="ECO:0000256" key="7">
    <source>
        <dbReference type="ARBA" id="ARBA00007952"/>
    </source>
</evidence>
<dbReference type="UniPathway" id="UPA00050">
    <property type="reaction ID" value="UER00063"/>
</dbReference>
<comment type="catalytic activity">
    <reaction evidence="25">
        <text>L-aspartate + ATP = 4-phospho-L-aspartate + ADP</text>
        <dbReference type="Rhea" id="RHEA:23776"/>
        <dbReference type="ChEBI" id="CHEBI:29991"/>
        <dbReference type="ChEBI" id="CHEBI:30616"/>
        <dbReference type="ChEBI" id="CHEBI:57535"/>
        <dbReference type="ChEBI" id="CHEBI:456216"/>
        <dbReference type="EC" id="2.7.2.4"/>
    </reaction>
    <physiologicalReaction direction="left-to-right" evidence="25">
        <dbReference type="Rhea" id="RHEA:23777"/>
    </physiologicalReaction>
</comment>
<dbReference type="InterPro" id="IPR005106">
    <property type="entry name" value="Asp/hSer_DH_NAD-bd"/>
</dbReference>
<evidence type="ECO:0000256" key="21">
    <source>
        <dbReference type="ARBA" id="ARBA00023154"/>
    </source>
</evidence>
<dbReference type="InterPro" id="IPR001342">
    <property type="entry name" value="HDH_cat"/>
</dbReference>
<evidence type="ECO:0000256" key="20">
    <source>
        <dbReference type="ARBA" id="ARBA00023053"/>
    </source>
</evidence>
<dbReference type="GO" id="GO:0009086">
    <property type="term" value="P:methionine biosynthetic process"/>
    <property type="evidence" value="ECO:0007669"/>
    <property type="project" value="UniProtKB-KW"/>
</dbReference>
<evidence type="ECO:0000256" key="17">
    <source>
        <dbReference type="ARBA" id="ARBA00022857"/>
    </source>
</evidence>
<dbReference type="InterPro" id="IPR036393">
    <property type="entry name" value="AceGlu_kinase-like_sf"/>
</dbReference>
<comment type="pathway">
    <text evidence="5">Amino-acid biosynthesis; L-methionine biosynthesis via de novo pathway; L-homoserine from L-aspartate: step 3/3.</text>
</comment>
<evidence type="ECO:0000256" key="22">
    <source>
        <dbReference type="ARBA" id="ARBA00023167"/>
    </source>
</evidence>
<dbReference type="InterPro" id="IPR049638">
    <property type="entry name" value="AK-HD"/>
</dbReference>
<dbReference type="AlphaFoldDB" id="C7LK98"/>
<dbReference type="InterPro" id="IPR054352">
    <property type="entry name" value="ACT_Aspartokinase"/>
</dbReference>
<evidence type="ECO:0000256" key="5">
    <source>
        <dbReference type="ARBA" id="ARBA00005062"/>
    </source>
</evidence>
<evidence type="ECO:0000256" key="14">
    <source>
        <dbReference type="ARBA" id="ARBA00022741"/>
    </source>
</evidence>
<comment type="pathway">
    <text evidence="4">Amino-acid biosynthesis; L-threonine biosynthesis; L-threonine from L-aspartate: step 3/5.</text>
</comment>
<keyword evidence="21" id="KW-0457">Lysine biosynthesis</keyword>
<protein>
    <submittedName>
        <fullName evidence="29">Aspartokinase/homoserine dehydrogenase</fullName>
    </submittedName>
</protein>
<evidence type="ECO:0000256" key="11">
    <source>
        <dbReference type="ARBA" id="ARBA00022679"/>
    </source>
</evidence>
<comment type="similarity">
    <text evidence="8">In the N-terminal section; belongs to the aspartokinase family.</text>
</comment>